<dbReference type="OrthoDB" id="413520at2759"/>
<proteinExistence type="predicted"/>
<keyword evidence="2" id="KW-1185">Reference proteome</keyword>
<reference evidence="1" key="1">
    <citation type="journal article" date="2020" name="Ecol. Evol.">
        <title>Genome structure and content of the rice root-knot nematode (Meloidogyne graminicola).</title>
        <authorList>
            <person name="Phan N.T."/>
            <person name="Danchin E.G.J."/>
            <person name="Klopp C."/>
            <person name="Perfus-Barbeoch L."/>
            <person name="Kozlowski D.K."/>
            <person name="Koutsovoulos G.D."/>
            <person name="Lopez-Roques C."/>
            <person name="Bouchez O."/>
            <person name="Zahm M."/>
            <person name="Besnard G."/>
            <person name="Bellafiore S."/>
        </authorList>
    </citation>
    <scope>NUCLEOTIDE SEQUENCE</scope>
    <source>
        <strain evidence="1">VN-18</strain>
    </source>
</reference>
<dbReference type="EMBL" id="JABEBT010000069">
    <property type="protein sequence ID" value="KAF7633815.1"/>
    <property type="molecule type" value="Genomic_DNA"/>
</dbReference>
<comment type="caution">
    <text evidence="1">The sequence shown here is derived from an EMBL/GenBank/DDBJ whole genome shotgun (WGS) entry which is preliminary data.</text>
</comment>
<organism evidence="1 2">
    <name type="scientific">Meloidogyne graminicola</name>
    <dbReference type="NCBI Taxonomy" id="189291"/>
    <lineage>
        <taxon>Eukaryota</taxon>
        <taxon>Metazoa</taxon>
        <taxon>Ecdysozoa</taxon>
        <taxon>Nematoda</taxon>
        <taxon>Chromadorea</taxon>
        <taxon>Rhabditida</taxon>
        <taxon>Tylenchina</taxon>
        <taxon>Tylenchomorpha</taxon>
        <taxon>Tylenchoidea</taxon>
        <taxon>Meloidogynidae</taxon>
        <taxon>Meloidogyninae</taxon>
        <taxon>Meloidogyne</taxon>
    </lineage>
</organism>
<sequence length="176" mass="20209">MADKHKLCSSLCSCPLLIQMQENFVKKFRVYPNSNVASSSTSVDHRESLNVLNDDNNDIQEEDNILQQAEVNNLWHSFDEINNENDINEGKMDALDYEIVNEESKTPLPIYETMSELELNLSLFFLRIFKAELAKYGHGPMGKRAAIRLLNQIFEATHPEKKTIKTNLFELVEETG</sequence>
<evidence type="ECO:0000313" key="2">
    <source>
        <dbReference type="Proteomes" id="UP000605970"/>
    </source>
</evidence>
<dbReference type="CDD" id="cd22999">
    <property type="entry name" value="SAP_SLX4"/>
    <property type="match status" value="1"/>
</dbReference>
<name>A0A8S9ZK45_9BILA</name>
<accession>A0A8S9ZK45</accession>
<evidence type="ECO:0000313" key="1">
    <source>
        <dbReference type="EMBL" id="KAF7633815.1"/>
    </source>
</evidence>
<dbReference type="Proteomes" id="UP000605970">
    <property type="component" value="Unassembled WGS sequence"/>
</dbReference>
<protein>
    <submittedName>
        <fullName evidence="1">Uncharacterized protein</fullName>
    </submittedName>
</protein>
<dbReference type="AlphaFoldDB" id="A0A8S9ZK45"/>
<gene>
    <name evidence="1" type="ORF">Mgra_00006785</name>
</gene>